<sequence>MTEEAEGGARRSQGGPTPRAARPRPGGAAMWCGGPTPPFLREILRPENLSQKGYLTKSYRLCGRRTPREKSSPRAGIRQGNSLGRGNRHRHRVKLDIITITIIIISTIITVITAGHQGPAAAVAAEAIVQVPCQEASKHQGIDWGIPAEEENHQGTAAIEEGFDKGKASNKTLRGNHLRSQQL</sequence>
<gene>
    <name evidence="3" type="ORF">QYE76_063392</name>
</gene>
<name>A0AAD8W997_LOLMU</name>
<evidence type="ECO:0000256" key="1">
    <source>
        <dbReference type="SAM" id="MobiDB-lite"/>
    </source>
</evidence>
<comment type="caution">
    <text evidence="3">The sequence shown here is derived from an EMBL/GenBank/DDBJ whole genome shotgun (WGS) entry which is preliminary data.</text>
</comment>
<protein>
    <submittedName>
        <fullName evidence="3">Uncharacterized protein</fullName>
    </submittedName>
</protein>
<feature type="compositionally biased region" description="Low complexity" evidence="1">
    <location>
        <begin position="14"/>
        <end position="29"/>
    </location>
</feature>
<evidence type="ECO:0000313" key="4">
    <source>
        <dbReference type="Proteomes" id="UP001231189"/>
    </source>
</evidence>
<proteinExistence type="predicted"/>
<organism evidence="3 4">
    <name type="scientific">Lolium multiflorum</name>
    <name type="common">Italian ryegrass</name>
    <name type="synonym">Lolium perenne subsp. multiflorum</name>
    <dbReference type="NCBI Taxonomy" id="4521"/>
    <lineage>
        <taxon>Eukaryota</taxon>
        <taxon>Viridiplantae</taxon>
        <taxon>Streptophyta</taxon>
        <taxon>Embryophyta</taxon>
        <taxon>Tracheophyta</taxon>
        <taxon>Spermatophyta</taxon>
        <taxon>Magnoliopsida</taxon>
        <taxon>Liliopsida</taxon>
        <taxon>Poales</taxon>
        <taxon>Poaceae</taxon>
        <taxon>BOP clade</taxon>
        <taxon>Pooideae</taxon>
        <taxon>Poodae</taxon>
        <taxon>Poeae</taxon>
        <taxon>Poeae Chloroplast Group 2 (Poeae type)</taxon>
        <taxon>Loliodinae</taxon>
        <taxon>Loliinae</taxon>
        <taxon>Lolium</taxon>
    </lineage>
</organism>
<evidence type="ECO:0000256" key="2">
    <source>
        <dbReference type="SAM" id="Phobius"/>
    </source>
</evidence>
<keyword evidence="4" id="KW-1185">Reference proteome</keyword>
<feature type="region of interest" description="Disordered" evidence="1">
    <location>
        <begin position="63"/>
        <end position="87"/>
    </location>
</feature>
<keyword evidence="2" id="KW-1133">Transmembrane helix</keyword>
<reference evidence="3" key="1">
    <citation type="submission" date="2023-07" db="EMBL/GenBank/DDBJ databases">
        <title>A chromosome-level genome assembly of Lolium multiflorum.</title>
        <authorList>
            <person name="Chen Y."/>
            <person name="Copetti D."/>
            <person name="Kolliker R."/>
            <person name="Studer B."/>
        </authorList>
    </citation>
    <scope>NUCLEOTIDE SEQUENCE</scope>
    <source>
        <strain evidence="3">02402/16</strain>
        <tissue evidence="3">Leaf</tissue>
    </source>
</reference>
<feature type="region of interest" description="Disordered" evidence="1">
    <location>
        <begin position="163"/>
        <end position="183"/>
    </location>
</feature>
<dbReference type="EMBL" id="JAUUTY010000004">
    <property type="protein sequence ID" value="KAK1645587.1"/>
    <property type="molecule type" value="Genomic_DNA"/>
</dbReference>
<feature type="region of interest" description="Disordered" evidence="1">
    <location>
        <begin position="1"/>
        <end position="29"/>
    </location>
</feature>
<dbReference type="Proteomes" id="UP001231189">
    <property type="component" value="Unassembled WGS sequence"/>
</dbReference>
<accession>A0AAD8W997</accession>
<feature type="transmembrane region" description="Helical" evidence="2">
    <location>
        <begin position="95"/>
        <end position="115"/>
    </location>
</feature>
<evidence type="ECO:0000313" key="3">
    <source>
        <dbReference type="EMBL" id="KAK1645587.1"/>
    </source>
</evidence>
<keyword evidence="2" id="KW-0472">Membrane</keyword>
<keyword evidence="2" id="KW-0812">Transmembrane</keyword>
<feature type="compositionally biased region" description="Polar residues" evidence="1">
    <location>
        <begin position="169"/>
        <end position="183"/>
    </location>
</feature>
<dbReference type="AlphaFoldDB" id="A0AAD8W997"/>